<gene>
    <name evidence="3" type="ORF">Aau02nite_79750</name>
</gene>
<dbReference type="GO" id="GO:0005737">
    <property type="term" value="C:cytoplasm"/>
    <property type="evidence" value="ECO:0007669"/>
    <property type="project" value="TreeGrafter"/>
</dbReference>
<dbReference type="InterPro" id="IPR020471">
    <property type="entry name" value="AKR"/>
</dbReference>
<dbReference type="InterPro" id="IPR023210">
    <property type="entry name" value="NADP_OxRdtase_dom"/>
</dbReference>
<feature type="domain" description="NADP-dependent oxidoreductase" evidence="2">
    <location>
        <begin position="20"/>
        <end position="290"/>
    </location>
</feature>
<dbReference type="PRINTS" id="PR00069">
    <property type="entry name" value="ALDKETRDTASE"/>
</dbReference>
<accession>A0A919SUH9</accession>
<dbReference type="InterPro" id="IPR050791">
    <property type="entry name" value="Aldo-Keto_reductase"/>
</dbReference>
<dbReference type="PANTHER" id="PTHR43625:SF40">
    <property type="entry name" value="ALDO-KETO REDUCTASE YAKC [NADP(+)]"/>
    <property type="match status" value="1"/>
</dbReference>
<evidence type="ECO:0000256" key="1">
    <source>
        <dbReference type="ARBA" id="ARBA00023002"/>
    </source>
</evidence>
<dbReference type="EMBL" id="BOQL01000072">
    <property type="protein sequence ID" value="GIM78209.1"/>
    <property type="molecule type" value="Genomic_DNA"/>
</dbReference>
<dbReference type="Proteomes" id="UP000681340">
    <property type="component" value="Unassembled WGS sequence"/>
</dbReference>
<evidence type="ECO:0000313" key="4">
    <source>
        <dbReference type="Proteomes" id="UP000681340"/>
    </source>
</evidence>
<dbReference type="Gene3D" id="3.20.20.100">
    <property type="entry name" value="NADP-dependent oxidoreductase domain"/>
    <property type="match status" value="1"/>
</dbReference>
<evidence type="ECO:0000313" key="3">
    <source>
        <dbReference type="EMBL" id="GIM78209.1"/>
    </source>
</evidence>
<organism evidence="3 4">
    <name type="scientific">Actinoplanes auranticolor</name>
    <dbReference type="NCBI Taxonomy" id="47988"/>
    <lineage>
        <taxon>Bacteria</taxon>
        <taxon>Bacillati</taxon>
        <taxon>Actinomycetota</taxon>
        <taxon>Actinomycetes</taxon>
        <taxon>Micromonosporales</taxon>
        <taxon>Micromonosporaceae</taxon>
        <taxon>Actinoplanes</taxon>
    </lineage>
</organism>
<dbReference type="GO" id="GO:0016491">
    <property type="term" value="F:oxidoreductase activity"/>
    <property type="evidence" value="ECO:0007669"/>
    <property type="project" value="UniProtKB-KW"/>
</dbReference>
<sequence>MTVNTLGGVFEIKNGPALVRMGYGAMQLAGPRVWGPPRDRAAAVAVLRSAVEAGVNHIDTADFYGPHVTNEIIREALAPYGDDLHIVTKVGSVRDDDGGWPHARSPRQLREQVESNLRTLGVEALDVVNLRVGGGADGHSPVPGSIAEPFGALAELREQGKIRHLGVSVADAAQIREARSIAPIVTVQNWYNIAHRGDEAIIADLHAQGISYVPFWPLGGFNPLQSGVLDAVAARLGQPAKAVALAWLLHRSPNILLIPGTSSVAHLHENLAAATLDLDAGSIAELDAVAA</sequence>
<dbReference type="NCBIfam" id="NF007695">
    <property type="entry name" value="PRK10376.1"/>
    <property type="match status" value="1"/>
</dbReference>
<evidence type="ECO:0000259" key="2">
    <source>
        <dbReference type="Pfam" id="PF00248"/>
    </source>
</evidence>
<reference evidence="3" key="1">
    <citation type="submission" date="2021-03" db="EMBL/GenBank/DDBJ databases">
        <title>Whole genome shotgun sequence of Actinoplanes auranticolor NBRC 12245.</title>
        <authorList>
            <person name="Komaki H."/>
            <person name="Tamura T."/>
        </authorList>
    </citation>
    <scope>NUCLEOTIDE SEQUENCE</scope>
    <source>
        <strain evidence="3">NBRC 12245</strain>
    </source>
</reference>
<protein>
    <submittedName>
        <fullName evidence="3">Oxidoreductase</fullName>
    </submittedName>
</protein>
<dbReference type="Pfam" id="PF00248">
    <property type="entry name" value="Aldo_ket_red"/>
    <property type="match status" value="1"/>
</dbReference>
<proteinExistence type="predicted"/>
<comment type="caution">
    <text evidence="3">The sequence shown here is derived from an EMBL/GenBank/DDBJ whole genome shotgun (WGS) entry which is preliminary data.</text>
</comment>
<dbReference type="AlphaFoldDB" id="A0A919SUH9"/>
<dbReference type="RefSeq" id="WP_212993782.1">
    <property type="nucleotide sequence ID" value="NZ_BAABEA010000016.1"/>
</dbReference>
<dbReference type="PANTHER" id="PTHR43625">
    <property type="entry name" value="AFLATOXIN B1 ALDEHYDE REDUCTASE"/>
    <property type="match status" value="1"/>
</dbReference>
<keyword evidence="1" id="KW-0560">Oxidoreductase</keyword>
<dbReference type="CDD" id="cd19088">
    <property type="entry name" value="AKR_AKR13B1"/>
    <property type="match status" value="1"/>
</dbReference>
<dbReference type="InterPro" id="IPR036812">
    <property type="entry name" value="NAD(P)_OxRdtase_dom_sf"/>
</dbReference>
<dbReference type="SUPFAM" id="SSF51430">
    <property type="entry name" value="NAD(P)-linked oxidoreductase"/>
    <property type="match status" value="1"/>
</dbReference>
<keyword evidence="4" id="KW-1185">Reference proteome</keyword>
<name>A0A919SUH9_9ACTN</name>